<protein>
    <submittedName>
        <fullName evidence="2">Uncharacterized protein</fullName>
    </submittedName>
</protein>
<feature type="signal peptide" evidence="1">
    <location>
        <begin position="1"/>
        <end position="19"/>
    </location>
</feature>
<reference evidence="2 3" key="1">
    <citation type="submission" date="2023-10" db="EMBL/GenBank/DDBJ databases">
        <title>Draft genome sequence of Xylaria bambusicola isolate GMP-LS, the root and basal stem rot pathogen of sugarcane in Indonesia.</title>
        <authorList>
            <person name="Selvaraj P."/>
            <person name="Muralishankar V."/>
            <person name="Muruganantham S."/>
            <person name="Sp S."/>
            <person name="Haryani S."/>
            <person name="Lau K.J.X."/>
            <person name="Naqvi N.I."/>
        </authorList>
    </citation>
    <scope>NUCLEOTIDE SEQUENCE [LARGE SCALE GENOMIC DNA]</scope>
    <source>
        <strain evidence="2">GMP-LS</strain>
    </source>
</reference>
<accession>A0AAN7US05</accession>
<keyword evidence="1" id="KW-0732">Signal</keyword>
<evidence type="ECO:0000256" key="1">
    <source>
        <dbReference type="SAM" id="SignalP"/>
    </source>
</evidence>
<comment type="caution">
    <text evidence="2">The sequence shown here is derived from an EMBL/GenBank/DDBJ whole genome shotgun (WGS) entry which is preliminary data.</text>
</comment>
<feature type="chain" id="PRO_5043041799" evidence="1">
    <location>
        <begin position="20"/>
        <end position="105"/>
    </location>
</feature>
<proteinExistence type="predicted"/>
<gene>
    <name evidence="2" type="ORF">RRF57_002014</name>
</gene>
<evidence type="ECO:0000313" key="2">
    <source>
        <dbReference type="EMBL" id="KAK5626299.1"/>
    </source>
</evidence>
<keyword evidence="3" id="KW-1185">Reference proteome</keyword>
<dbReference type="AlphaFoldDB" id="A0AAN7US05"/>
<sequence length="105" mass="10887">MQFSNLLIAGLGLIAGTQAQPVEERGVVAHITFHGGPASYKLSVPTDGTPVATNNGISVDTIDADYNIRDLCKFATPGPQTLVGSTTHLTVGPPQPILSVTCWAS</sequence>
<evidence type="ECO:0000313" key="3">
    <source>
        <dbReference type="Proteomes" id="UP001305414"/>
    </source>
</evidence>
<organism evidence="2 3">
    <name type="scientific">Xylaria bambusicola</name>
    <dbReference type="NCBI Taxonomy" id="326684"/>
    <lineage>
        <taxon>Eukaryota</taxon>
        <taxon>Fungi</taxon>
        <taxon>Dikarya</taxon>
        <taxon>Ascomycota</taxon>
        <taxon>Pezizomycotina</taxon>
        <taxon>Sordariomycetes</taxon>
        <taxon>Xylariomycetidae</taxon>
        <taxon>Xylariales</taxon>
        <taxon>Xylariaceae</taxon>
        <taxon>Xylaria</taxon>
    </lineage>
</organism>
<name>A0AAN7US05_9PEZI</name>
<dbReference type="EMBL" id="JAWHQM010000003">
    <property type="protein sequence ID" value="KAK5626299.1"/>
    <property type="molecule type" value="Genomic_DNA"/>
</dbReference>
<dbReference type="Proteomes" id="UP001305414">
    <property type="component" value="Unassembled WGS sequence"/>
</dbReference>